<keyword evidence="2" id="KW-0732">Signal</keyword>
<feature type="compositionally biased region" description="Basic and acidic residues" evidence="1">
    <location>
        <begin position="138"/>
        <end position="149"/>
    </location>
</feature>
<feature type="chain" id="PRO_5014673437" description="Secreted protein" evidence="2">
    <location>
        <begin position="26"/>
        <end position="283"/>
    </location>
</feature>
<evidence type="ECO:0000313" key="4">
    <source>
        <dbReference type="Proteomes" id="UP000239563"/>
    </source>
</evidence>
<reference evidence="3 4" key="1">
    <citation type="submission" date="2017-02" db="EMBL/GenBank/DDBJ databases">
        <authorList>
            <person name="Peterson S.W."/>
        </authorList>
    </citation>
    <scope>NUCLEOTIDE SEQUENCE [LARGE SCALE GENOMIC DNA]</scope>
    <source>
        <strain evidence="3 4">SRS1_H2-8</strain>
    </source>
</reference>
<accession>A0A2N8UNK8</accession>
<feature type="compositionally biased region" description="Basic and acidic residues" evidence="1">
    <location>
        <begin position="171"/>
        <end position="198"/>
    </location>
</feature>
<organism evidence="3 4">
    <name type="scientific">Sporisorium reilianum f. sp. reilianum</name>
    <dbReference type="NCBI Taxonomy" id="72559"/>
    <lineage>
        <taxon>Eukaryota</taxon>
        <taxon>Fungi</taxon>
        <taxon>Dikarya</taxon>
        <taxon>Basidiomycota</taxon>
        <taxon>Ustilaginomycotina</taxon>
        <taxon>Ustilaginomycetes</taxon>
        <taxon>Ustilaginales</taxon>
        <taxon>Ustilaginaceae</taxon>
        <taxon>Sporisorium</taxon>
    </lineage>
</organism>
<feature type="region of interest" description="Disordered" evidence="1">
    <location>
        <begin position="241"/>
        <end position="283"/>
    </location>
</feature>
<proteinExistence type="predicted"/>
<protein>
    <recommendedName>
        <fullName evidence="5">Secreted protein</fullName>
    </recommendedName>
</protein>
<evidence type="ECO:0000313" key="3">
    <source>
        <dbReference type="EMBL" id="SJX66476.1"/>
    </source>
</evidence>
<gene>
    <name evidence="3" type="ORF">SRS1_11293</name>
</gene>
<evidence type="ECO:0008006" key="5">
    <source>
        <dbReference type="Google" id="ProtNLM"/>
    </source>
</evidence>
<dbReference type="AlphaFoldDB" id="A0A2N8UNK8"/>
<evidence type="ECO:0000256" key="2">
    <source>
        <dbReference type="SAM" id="SignalP"/>
    </source>
</evidence>
<dbReference type="Proteomes" id="UP000239563">
    <property type="component" value="Chromosome XXII"/>
</dbReference>
<evidence type="ECO:0000256" key="1">
    <source>
        <dbReference type="SAM" id="MobiDB-lite"/>
    </source>
</evidence>
<feature type="region of interest" description="Disordered" evidence="1">
    <location>
        <begin position="127"/>
        <end position="222"/>
    </location>
</feature>
<dbReference type="EMBL" id="LT795075">
    <property type="protein sequence ID" value="SJX66476.1"/>
    <property type="molecule type" value="Genomic_DNA"/>
</dbReference>
<name>A0A2N8UNK8_9BASI</name>
<sequence length="283" mass="31336">MLFHKTKLLASVSLALVLCASLAVAGPVKRGEGPHVPGFQGDDAPRPYFPVVKHHHPPAAVSDVRIERRHGGDMGRLLERGADDDYQGWPGGVDSGNHDKGQAWLERRDSVRLPTINDARFNGLRGTIGKRQLPSAEEQARHLDPDREYQSIGGIPDDYGSQSHGSGPSDLSKRDHVQHIERRRSGLDDGTHDVDKPIEFGLGPTLDRRWSDDDGDDDNHEYARGHKIAGFVELDPAATLRSEELIEEPPSYVPRHKQDPIHVESKPPTLQKRQDDEETPTGS</sequence>
<feature type="compositionally biased region" description="Basic and acidic residues" evidence="1">
    <location>
        <begin position="256"/>
        <end position="265"/>
    </location>
</feature>
<feature type="signal peptide" evidence="2">
    <location>
        <begin position="1"/>
        <end position="25"/>
    </location>
</feature>